<name>A0ABT4SGS1_9ACTN</name>
<dbReference type="Proteomes" id="UP001144036">
    <property type="component" value="Unassembled WGS sequence"/>
</dbReference>
<protein>
    <submittedName>
        <fullName evidence="1">Uncharacterized protein</fullName>
    </submittedName>
</protein>
<comment type="caution">
    <text evidence="1">The sequence shown here is derived from an EMBL/GenBank/DDBJ whole genome shotgun (WGS) entry which is preliminary data.</text>
</comment>
<keyword evidence="2" id="KW-1185">Reference proteome</keyword>
<evidence type="ECO:0000313" key="2">
    <source>
        <dbReference type="Proteomes" id="UP001144036"/>
    </source>
</evidence>
<dbReference type="EMBL" id="JAPNNL010000095">
    <property type="protein sequence ID" value="MDA0636170.1"/>
    <property type="molecule type" value="Genomic_DNA"/>
</dbReference>
<sequence>MNLNRYSLTELEQRFVNVAADRGYELAKPLVKICELSHPAGSVTIYLDRERSLRRAIRVKIHPETPVETLEAIEAIQGLSISPDLYHHDNMSRFPRRLNGGKEKIHFARVVVCADITAFGRLLQTLAAE</sequence>
<accession>A0ABT4SGS1</accession>
<proteinExistence type="predicted"/>
<evidence type="ECO:0000313" key="1">
    <source>
        <dbReference type="EMBL" id="MDA0636170.1"/>
    </source>
</evidence>
<gene>
    <name evidence="1" type="ORF">OUY22_22335</name>
</gene>
<reference evidence="1" key="1">
    <citation type="submission" date="2022-11" db="EMBL/GenBank/DDBJ databases">
        <title>Nonomuraea corallina sp. nov., a new species of the genus Nonomuraea isolated from sea side sediment in Thai sea.</title>
        <authorList>
            <person name="Ngamcharungchit C."/>
            <person name="Matsumoto A."/>
            <person name="Suriyachadkun C."/>
            <person name="Panbangred W."/>
            <person name="Inahashi Y."/>
            <person name="Intra B."/>
        </authorList>
    </citation>
    <scope>NUCLEOTIDE SEQUENCE</scope>
    <source>
        <strain evidence="1">MCN248</strain>
    </source>
</reference>
<organism evidence="1 2">
    <name type="scientific">Nonomuraea corallina</name>
    <dbReference type="NCBI Taxonomy" id="2989783"/>
    <lineage>
        <taxon>Bacteria</taxon>
        <taxon>Bacillati</taxon>
        <taxon>Actinomycetota</taxon>
        <taxon>Actinomycetes</taxon>
        <taxon>Streptosporangiales</taxon>
        <taxon>Streptosporangiaceae</taxon>
        <taxon>Nonomuraea</taxon>
    </lineage>
</organism>
<dbReference type="RefSeq" id="WP_270157034.1">
    <property type="nucleotide sequence ID" value="NZ_JAPNNL010000095.1"/>
</dbReference>